<gene>
    <name evidence="1" type="ORF">PPENT_87.1.T0440003</name>
</gene>
<accession>A0A8S1UMD8</accession>
<protein>
    <submittedName>
        <fullName evidence="1">Uncharacterized protein</fullName>
    </submittedName>
</protein>
<name>A0A8S1UMD8_9CILI</name>
<dbReference type="EMBL" id="CAJJDO010000044">
    <property type="protein sequence ID" value="CAD8166180.1"/>
    <property type="molecule type" value="Genomic_DNA"/>
</dbReference>
<evidence type="ECO:0000313" key="1">
    <source>
        <dbReference type="EMBL" id="CAD8166180.1"/>
    </source>
</evidence>
<proteinExistence type="predicted"/>
<dbReference type="AlphaFoldDB" id="A0A8S1UMD8"/>
<evidence type="ECO:0000313" key="2">
    <source>
        <dbReference type="Proteomes" id="UP000689195"/>
    </source>
</evidence>
<sequence length="299" mass="35576">MKNLGIRLKFRNNLGKMSKLLQSTVDSQLKNIICNFYEYLQNTQKILKFLQAQLDEFISLKSNDALRSLSINLQKLWSVEKYSNMMRQIYLYKLVVTPYMMEIVVQVLSEMIIKETAINNLKQNCINNFSKELKALYKSKYLIEMYQQQLNKLVSSNNGDENSQKVTLFDKVNLDKLNFLEIAVLFLEKIEQIQFQNKPSVLKKILNQRPNSCKYSNIWNQIIYQIKLQFKKKKKREAVIEAVIDALKELNLSNYDFYDEFINQHHQKQIEKQRKLGKSINIDRFLHDLKNIQLTLRKQ</sequence>
<dbReference type="Proteomes" id="UP000689195">
    <property type="component" value="Unassembled WGS sequence"/>
</dbReference>
<reference evidence="1" key="1">
    <citation type="submission" date="2021-01" db="EMBL/GenBank/DDBJ databases">
        <authorList>
            <consortium name="Genoscope - CEA"/>
            <person name="William W."/>
        </authorList>
    </citation>
    <scope>NUCLEOTIDE SEQUENCE</scope>
</reference>
<keyword evidence="2" id="KW-1185">Reference proteome</keyword>
<comment type="caution">
    <text evidence="1">The sequence shown here is derived from an EMBL/GenBank/DDBJ whole genome shotgun (WGS) entry which is preliminary data.</text>
</comment>
<organism evidence="1 2">
    <name type="scientific">Paramecium pentaurelia</name>
    <dbReference type="NCBI Taxonomy" id="43138"/>
    <lineage>
        <taxon>Eukaryota</taxon>
        <taxon>Sar</taxon>
        <taxon>Alveolata</taxon>
        <taxon>Ciliophora</taxon>
        <taxon>Intramacronucleata</taxon>
        <taxon>Oligohymenophorea</taxon>
        <taxon>Peniculida</taxon>
        <taxon>Parameciidae</taxon>
        <taxon>Paramecium</taxon>
    </lineage>
</organism>